<sequence>MLDYERQRCAVGQWGFPDILSSSRQSSKPESPQPDGLEASSTLIWTSPKSTVSDVRKSVDCLVPGTEQFGYLQSGVEGRSVQSSSERYLNQRPSSVRQRQGDDLYAQSDLFRTIGVHLGPVRTEVDTESHFNV</sequence>
<organism evidence="2 3">
    <name type="scientific">Elysia crispata</name>
    <name type="common">lettuce slug</name>
    <dbReference type="NCBI Taxonomy" id="231223"/>
    <lineage>
        <taxon>Eukaryota</taxon>
        <taxon>Metazoa</taxon>
        <taxon>Spiralia</taxon>
        <taxon>Lophotrochozoa</taxon>
        <taxon>Mollusca</taxon>
        <taxon>Gastropoda</taxon>
        <taxon>Heterobranchia</taxon>
        <taxon>Euthyneura</taxon>
        <taxon>Panpulmonata</taxon>
        <taxon>Sacoglossa</taxon>
        <taxon>Placobranchoidea</taxon>
        <taxon>Plakobranchidae</taxon>
        <taxon>Elysia</taxon>
    </lineage>
</organism>
<feature type="region of interest" description="Disordered" evidence="1">
    <location>
        <begin position="82"/>
        <end position="102"/>
    </location>
</feature>
<proteinExistence type="predicted"/>
<dbReference type="AlphaFoldDB" id="A0AAE1BA80"/>
<comment type="caution">
    <text evidence="2">The sequence shown here is derived from an EMBL/GenBank/DDBJ whole genome shotgun (WGS) entry which is preliminary data.</text>
</comment>
<evidence type="ECO:0000313" key="2">
    <source>
        <dbReference type="EMBL" id="KAK3802368.1"/>
    </source>
</evidence>
<feature type="region of interest" description="Disordered" evidence="1">
    <location>
        <begin position="20"/>
        <end position="42"/>
    </location>
</feature>
<name>A0AAE1BA80_9GAST</name>
<dbReference type="EMBL" id="JAWDGP010000241">
    <property type="protein sequence ID" value="KAK3802368.1"/>
    <property type="molecule type" value="Genomic_DNA"/>
</dbReference>
<feature type="compositionally biased region" description="Low complexity" evidence="1">
    <location>
        <begin position="21"/>
        <end position="34"/>
    </location>
</feature>
<evidence type="ECO:0000313" key="3">
    <source>
        <dbReference type="Proteomes" id="UP001283361"/>
    </source>
</evidence>
<protein>
    <submittedName>
        <fullName evidence="2">Uncharacterized protein</fullName>
    </submittedName>
</protein>
<reference evidence="2" key="1">
    <citation type="journal article" date="2023" name="G3 (Bethesda)">
        <title>A reference genome for the long-term kleptoplast-retaining sea slug Elysia crispata morphotype clarki.</title>
        <authorList>
            <person name="Eastman K.E."/>
            <person name="Pendleton A.L."/>
            <person name="Shaikh M.A."/>
            <person name="Suttiyut T."/>
            <person name="Ogas R."/>
            <person name="Tomko P."/>
            <person name="Gavelis G."/>
            <person name="Widhalm J.R."/>
            <person name="Wisecaver J.H."/>
        </authorList>
    </citation>
    <scope>NUCLEOTIDE SEQUENCE</scope>
    <source>
        <strain evidence="2">ECLA1</strain>
    </source>
</reference>
<dbReference type="Proteomes" id="UP001283361">
    <property type="component" value="Unassembled WGS sequence"/>
</dbReference>
<gene>
    <name evidence="2" type="ORF">RRG08_034514</name>
</gene>
<evidence type="ECO:0000256" key="1">
    <source>
        <dbReference type="SAM" id="MobiDB-lite"/>
    </source>
</evidence>
<accession>A0AAE1BA80</accession>
<keyword evidence="3" id="KW-1185">Reference proteome</keyword>
<feature type="compositionally biased region" description="Polar residues" evidence="1">
    <location>
        <begin position="82"/>
        <end position="98"/>
    </location>
</feature>